<dbReference type="STRING" id="228958.SAMN04488007_2479"/>
<dbReference type="OrthoDB" id="1178618at2"/>
<dbReference type="RefSeq" id="WP_073244579.1">
    <property type="nucleotide sequence ID" value="NZ_CANLFZ010000003.1"/>
</dbReference>
<gene>
    <name evidence="1" type="ORF">SAMN04488007_2479</name>
</gene>
<dbReference type="EMBL" id="FQZX01000002">
    <property type="protein sequence ID" value="SHK23669.1"/>
    <property type="molecule type" value="Genomic_DNA"/>
</dbReference>
<reference evidence="2" key="1">
    <citation type="submission" date="2016-11" db="EMBL/GenBank/DDBJ databases">
        <authorList>
            <person name="Varghese N."/>
            <person name="Submissions S."/>
        </authorList>
    </citation>
    <scope>NUCLEOTIDE SEQUENCE [LARGE SCALE GENOMIC DNA]</scope>
    <source>
        <strain evidence="2">DSM 16478</strain>
    </source>
</reference>
<dbReference type="AlphaFoldDB" id="A0A1M6QTM6"/>
<dbReference type="Proteomes" id="UP000184314">
    <property type="component" value="Unassembled WGS sequence"/>
</dbReference>
<organism evidence="1 2">
    <name type="scientific">Maribacter aquivivus</name>
    <dbReference type="NCBI Taxonomy" id="228958"/>
    <lineage>
        <taxon>Bacteria</taxon>
        <taxon>Pseudomonadati</taxon>
        <taxon>Bacteroidota</taxon>
        <taxon>Flavobacteriia</taxon>
        <taxon>Flavobacteriales</taxon>
        <taxon>Flavobacteriaceae</taxon>
        <taxon>Maribacter</taxon>
    </lineage>
</organism>
<proteinExistence type="predicted"/>
<protein>
    <submittedName>
        <fullName evidence="1">Uncharacterized protein</fullName>
    </submittedName>
</protein>
<keyword evidence="2" id="KW-1185">Reference proteome</keyword>
<sequence>MENVQNKSMCLGKLERCYKTIQQFKIRVDSYLYEPKTVALFETKTYLKNKILKLSDANEKLLNYMRSSKELVPEQYKLVNHHIRETFELEFDFLEYTMRFRQPV</sequence>
<evidence type="ECO:0000313" key="1">
    <source>
        <dbReference type="EMBL" id="SHK23669.1"/>
    </source>
</evidence>
<name>A0A1M6QTM6_9FLAO</name>
<evidence type="ECO:0000313" key="2">
    <source>
        <dbReference type="Proteomes" id="UP000184314"/>
    </source>
</evidence>
<accession>A0A1M6QTM6</accession>